<dbReference type="PANTHER" id="PTHR24148">
    <property type="entry name" value="ANKYRIN REPEAT DOMAIN-CONTAINING PROTEIN 39 HOMOLOG-RELATED"/>
    <property type="match status" value="1"/>
</dbReference>
<dbReference type="InterPro" id="IPR010730">
    <property type="entry name" value="HET"/>
</dbReference>
<organism evidence="2 3">
    <name type="scientific">Colletotrichum plurivorum</name>
    <dbReference type="NCBI Taxonomy" id="2175906"/>
    <lineage>
        <taxon>Eukaryota</taxon>
        <taxon>Fungi</taxon>
        <taxon>Dikarya</taxon>
        <taxon>Ascomycota</taxon>
        <taxon>Pezizomycotina</taxon>
        <taxon>Sordariomycetes</taxon>
        <taxon>Hypocreomycetidae</taxon>
        <taxon>Glomerellales</taxon>
        <taxon>Glomerellaceae</taxon>
        <taxon>Colletotrichum</taxon>
        <taxon>Colletotrichum orchidearum species complex</taxon>
    </lineage>
</organism>
<evidence type="ECO:0000313" key="2">
    <source>
        <dbReference type="EMBL" id="KAF6840585.1"/>
    </source>
</evidence>
<dbReference type="Pfam" id="PF26639">
    <property type="entry name" value="Het-6_barrel"/>
    <property type="match status" value="1"/>
</dbReference>
<accession>A0A8H6U5E3</accession>
<feature type="domain" description="Heterokaryon incompatibility" evidence="1">
    <location>
        <begin position="94"/>
        <end position="172"/>
    </location>
</feature>
<evidence type="ECO:0000259" key="1">
    <source>
        <dbReference type="Pfam" id="PF06985"/>
    </source>
</evidence>
<reference evidence="2" key="1">
    <citation type="journal article" date="2020" name="Phytopathology">
        <title>Genome Sequence Resources of Colletotrichum truncatum, C. plurivorum, C. musicola, and C. sojae: Four Species Pathogenic to Soybean (Glycine max).</title>
        <authorList>
            <person name="Rogerio F."/>
            <person name="Boufleur T.R."/>
            <person name="Ciampi-Guillardi M."/>
            <person name="Sukno S.A."/>
            <person name="Thon M.R."/>
            <person name="Massola Junior N.S."/>
            <person name="Baroncelli R."/>
        </authorList>
    </citation>
    <scope>NUCLEOTIDE SEQUENCE</scope>
    <source>
        <strain evidence="2">LFN00145</strain>
    </source>
</reference>
<gene>
    <name evidence="2" type="ORF">CPLU01_00956</name>
</gene>
<proteinExistence type="predicted"/>
<name>A0A8H6U5E3_9PEZI</name>
<dbReference type="Pfam" id="PF06985">
    <property type="entry name" value="HET"/>
    <property type="match status" value="1"/>
</dbReference>
<sequence length="549" mass="61660">MCIQVVEIHRYSREIYYQHSVDRCVNYGRPGHKVRKSTILVGAIVPRAPDPVYKSLPITNGEFRLITIHPAISTSLPITATLSTASITVQHGTYNALSYTWGGTTEPHAIIVNGFAFFVTPNLREALQHLRHDSQGMTIWIDSICIDQANPSERSEQVSMLNKIYSSAGCHLDRISGDPSKWPPSLIRERCILELRRALFSISQFCMNEAQARNMIDILVPTRRLKATDPRDKLFGLLGDLAILLTAGRWNPDNGEDIDLPSWTPDFRGAAGLDVRYLAVSYLDCFQATPTKVLPDHLTPWLQQGNNWLLDTLIVKGIILDTVKKCIRLGKGSASRKTIMEVFQPWELNHHPTGKSYFEIFFETVIFEDGALRGGDTEEARRTRKQSLSRLALGFLHECREFFNGKTPEITDNLEFLDHSGLSKSSMFGAYVDRYKHLAGADPDELHRCWQEYVIKAEGATDCSLTSIFSTKTNYLGRGLTTIEKGDVVALLFGCKLPVVLRPREGQRPVGYQLISPCYVSGVMFGEMMPRQLSDSQDDPLADLELHLG</sequence>
<dbReference type="AlphaFoldDB" id="A0A8H6U5E3"/>
<keyword evidence="3" id="KW-1185">Reference proteome</keyword>
<dbReference type="EMBL" id="WIGO01000006">
    <property type="protein sequence ID" value="KAF6840585.1"/>
    <property type="molecule type" value="Genomic_DNA"/>
</dbReference>
<dbReference type="PANTHER" id="PTHR24148:SF73">
    <property type="entry name" value="HET DOMAIN PROTEIN (AFU_ORTHOLOGUE AFUA_8G01020)"/>
    <property type="match status" value="1"/>
</dbReference>
<dbReference type="Proteomes" id="UP000654918">
    <property type="component" value="Unassembled WGS sequence"/>
</dbReference>
<protein>
    <submittedName>
        <fullName evidence="2">HET domain-containing protein</fullName>
    </submittedName>
</protein>
<evidence type="ECO:0000313" key="3">
    <source>
        <dbReference type="Proteomes" id="UP000654918"/>
    </source>
</evidence>
<comment type="caution">
    <text evidence="2">The sequence shown here is derived from an EMBL/GenBank/DDBJ whole genome shotgun (WGS) entry which is preliminary data.</text>
</comment>
<dbReference type="InterPro" id="IPR052895">
    <property type="entry name" value="HetReg/Transcr_Mod"/>
</dbReference>